<comment type="caution">
    <text evidence="1">The sequence shown here is derived from an EMBL/GenBank/DDBJ whole genome shotgun (WGS) entry which is preliminary data.</text>
</comment>
<name>A0AAN4ZE33_9BILA</name>
<protein>
    <submittedName>
        <fullName evidence="1">Uncharacterized protein</fullName>
    </submittedName>
</protein>
<keyword evidence="2" id="KW-1185">Reference proteome</keyword>
<gene>
    <name evidence="1" type="ORF">PMAYCL1PPCAC_06190</name>
</gene>
<evidence type="ECO:0000313" key="1">
    <source>
        <dbReference type="EMBL" id="GMR35995.1"/>
    </source>
</evidence>
<dbReference type="InterPro" id="IPR040928">
    <property type="entry name" value="Importin_rep_5"/>
</dbReference>
<organism evidence="1 2">
    <name type="scientific">Pristionchus mayeri</name>
    <dbReference type="NCBI Taxonomy" id="1317129"/>
    <lineage>
        <taxon>Eukaryota</taxon>
        <taxon>Metazoa</taxon>
        <taxon>Ecdysozoa</taxon>
        <taxon>Nematoda</taxon>
        <taxon>Chromadorea</taxon>
        <taxon>Rhabditida</taxon>
        <taxon>Rhabditina</taxon>
        <taxon>Diplogasteromorpha</taxon>
        <taxon>Diplogasteroidea</taxon>
        <taxon>Neodiplogasteridae</taxon>
        <taxon>Pristionchus</taxon>
    </lineage>
</organism>
<evidence type="ECO:0000313" key="2">
    <source>
        <dbReference type="Proteomes" id="UP001328107"/>
    </source>
</evidence>
<accession>A0AAN4ZE33</accession>
<dbReference type="Pfam" id="PF18816">
    <property type="entry name" value="Importin_rep_5"/>
    <property type="match status" value="1"/>
</dbReference>
<reference evidence="2" key="1">
    <citation type="submission" date="2022-10" db="EMBL/GenBank/DDBJ databases">
        <title>Genome assembly of Pristionchus species.</title>
        <authorList>
            <person name="Yoshida K."/>
            <person name="Sommer R.J."/>
        </authorList>
    </citation>
    <scope>NUCLEOTIDE SEQUENCE [LARGE SCALE GENOMIC DNA]</scope>
    <source>
        <strain evidence="2">RS5460</strain>
    </source>
</reference>
<dbReference type="Proteomes" id="UP001328107">
    <property type="component" value="Unassembled WGS sequence"/>
</dbReference>
<sequence>MGKSFSPFISRLVPPMVSTLETKGFEDITPFMSRIWSLAIQDILSARERELDYLWCTKVVPIVFDSLWSPAEQFVELWKDRNLHKTSLADCLKALMKAATLKYAKDTQEMTENIYSAMAKILKHSGVDKIGKELHDKALISLLDWTAEVGIRRDKTRAQHVYGFLVDIIEAKHKIVCDKKNGPKVIRSIVLAIHYESFDTTSPDSIQVKERVEEALRKITSTKASLTRIKAAKLDENEKKTLTKIIEQ</sequence>
<dbReference type="EMBL" id="BTRK01000002">
    <property type="protein sequence ID" value="GMR35995.1"/>
    <property type="molecule type" value="Genomic_DNA"/>
</dbReference>
<feature type="non-terminal residue" evidence="1">
    <location>
        <position position="248"/>
    </location>
</feature>
<dbReference type="AlphaFoldDB" id="A0AAN4ZE33"/>
<dbReference type="Gene3D" id="1.25.10.10">
    <property type="entry name" value="Leucine-rich Repeat Variant"/>
    <property type="match status" value="1"/>
</dbReference>
<dbReference type="InterPro" id="IPR011989">
    <property type="entry name" value="ARM-like"/>
</dbReference>
<proteinExistence type="predicted"/>